<reference evidence="3" key="1">
    <citation type="submission" date="2016-10" db="EMBL/GenBank/DDBJ databases">
        <authorList>
            <person name="Varghese N."/>
            <person name="Submissions S."/>
        </authorList>
    </citation>
    <scope>NUCLEOTIDE SEQUENCE [LARGE SCALE GENOMIC DNA]</scope>
    <source>
        <strain evidence="3">CGMCC 1.10784</strain>
    </source>
</reference>
<feature type="transmembrane region" description="Helical" evidence="1">
    <location>
        <begin position="19"/>
        <end position="38"/>
    </location>
</feature>
<dbReference type="RefSeq" id="WP_175533069.1">
    <property type="nucleotide sequence ID" value="NZ_FOMT01000008.1"/>
</dbReference>
<keyword evidence="1" id="KW-0472">Membrane</keyword>
<dbReference type="Pfam" id="PF04977">
    <property type="entry name" value="DivIC"/>
    <property type="match status" value="1"/>
</dbReference>
<name>A0A1I2HMX4_9BACL</name>
<keyword evidence="3" id="KW-1185">Reference proteome</keyword>
<accession>A0A1I2HMX4</accession>
<dbReference type="InterPro" id="IPR007060">
    <property type="entry name" value="FtsL/DivIC"/>
</dbReference>
<protein>
    <submittedName>
        <fullName evidence="2">Cell division protein DivIC</fullName>
    </submittedName>
</protein>
<dbReference type="GO" id="GO:0051301">
    <property type="term" value="P:cell division"/>
    <property type="evidence" value="ECO:0007669"/>
    <property type="project" value="UniProtKB-KW"/>
</dbReference>
<evidence type="ECO:0000313" key="3">
    <source>
        <dbReference type="Proteomes" id="UP000198855"/>
    </source>
</evidence>
<dbReference type="EMBL" id="FOMT01000008">
    <property type="protein sequence ID" value="SFF31675.1"/>
    <property type="molecule type" value="Genomic_DNA"/>
</dbReference>
<keyword evidence="2" id="KW-0132">Cell division</keyword>
<keyword evidence="1" id="KW-1133">Transmembrane helix</keyword>
<evidence type="ECO:0000313" key="2">
    <source>
        <dbReference type="EMBL" id="SFF31675.1"/>
    </source>
</evidence>
<keyword evidence="1" id="KW-0812">Transmembrane</keyword>
<organism evidence="2 3">
    <name type="scientific">Paenibacillus catalpae</name>
    <dbReference type="NCBI Taxonomy" id="1045775"/>
    <lineage>
        <taxon>Bacteria</taxon>
        <taxon>Bacillati</taxon>
        <taxon>Bacillota</taxon>
        <taxon>Bacilli</taxon>
        <taxon>Bacillales</taxon>
        <taxon>Paenibacillaceae</taxon>
        <taxon>Paenibacillus</taxon>
    </lineage>
</organism>
<keyword evidence="2" id="KW-0131">Cell cycle</keyword>
<dbReference type="Proteomes" id="UP000198855">
    <property type="component" value="Unassembled WGS sequence"/>
</dbReference>
<proteinExistence type="predicted"/>
<dbReference type="AlphaFoldDB" id="A0A1I2HMX4"/>
<gene>
    <name evidence="2" type="ORF">SAMN05216378_5928</name>
</gene>
<evidence type="ECO:0000256" key="1">
    <source>
        <dbReference type="SAM" id="Phobius"/>
    </source>
</evidence>
<sequence length="103" mass="11776">MTTATANQSTGNSGSKRRLRIWAMFITLFLCWAAYTFIGQIKDARVTKVQLTEIKKQVDDSSLQSKQLQQQIDRLNDPEYIRQLATKEQGMVTPGEQQIQVIK</sequence>
<dbReference type="STRING" id="1045775.SAMN05216378_5928"/>